<feature type="domain" description="EGF-like" evidence="7">
    <location>
        <begin position="637"/>
        <end position="669"/>
    </location>
</feature>
<name>A0A816FQ32_ADIRI</name>
<dbReference type="CDD" id="cd00033">
    <property type="entry name" value="CCP"/>
    <property type="match status" value="3"/>
</dbReference>
<keyword evidence="6" id="KW-0812">Transmembrane</keyword>
<keyword evidence="10" id="KW-1185">Reference proteome</keyword>
<feature type="disulfide bond" evidence="4">
    <location>
        <begin position="659"/>
        <end position="668"/>
    </location>
</feature>
<dbReference type="SMART" id="SM00032">
    <property type="entry name" value="CCP"/>
    <property type="match status" value="3"/>
</dbReference>
<evidence type="ECO:0000256" key="3">
    <source>
        <dbReference type="ARBA" id="ARBA00023157"/>
    </source>
</evidence>
<evidence type="ECO:0000256" key="1">
    <source>
        <dbReference type="ARBA" id="ARBA00022729"/>
    </source>
</evidence>
<feature type="domain" description="Sushi" evidence="8">
    <location>
        <begin position="43"/>
        <end position="103"/>
    </location>
</feature>
<feature type="domain" description="Sushi" evidence="8">
    <location>
        <begin position="104"/>
        <end position="168"/>
    </location>
</feature>
<dbReference type="PROSITE" id="PS50026">
    <property type="entry name" value="EGF_3"/>
    <property type="match status" value="1"/>
</dbReference>
<dbReference type="Pfam" id="PF13385">
    <property type="entry name" value="Laminin_G_3"/>
    <property type="match status" value="1"/>
</dbReference>
<dbReference type="InterPro" id="IPR000436">
    <property type="entry name" value="Sushi_SCR_CCP_dom"/>
</dbReference>
<dbReference type="PROSITE" id="PS00022">
    <property type="entry name" value="EGF_1"/>
    <property type="match status" value="1"/>
</dbReference>
<keyword evidence="4" id="KW-0245">EGF-like domain</keyword>
<protein>
    <submittedName>
        <fullName evidence="9">Uncharacterized protein</fullName>
    </submittedName>
</protein>
<evidence type="ECO:0000313" key="10">
    <source>
        <dbReference type="Proteomes" id="UP000663828"/>
    </source>
</evidence>
<evidence type="ECO:0000259" key="8">
    <source>
        <dbReference type="PROSITE" id="PS50923"/>
    </source>
</evidence>
<evidence type="ECO:0000259" key="7">
    <source>
        <dbReference type="PROSITE" id="PS50026"/>
    </source>
</evidence>
<dbReference type="InterPro" id="IPR013320">
    <property type="entry name" value="ConA-like_dom_sf"/>
</dbReference>
<dbReference type="InterPro" id="IPR051277">
    <property type="entry name" value="SEZ6_CSMD_C4BPB_Regulators"/>
</dbReference>
<dbReference type="InterPro" id="IPR000742">
    <property type="entry name" value="EGF"/>
</dbReference>
<reference evidence="9" key="1">
    <citation type="submission" date="2021-02" db="EMBL/GenBank/DDBJ databases">
        <authorList>
            <person name="Nowell W R."/>
        </authorList>
    </citation>
    <scope>NUCLEOTIDE SEQUENCE</scope>
</reference>
<dbReference type="SUPFAM" id="SSF57535">
    <property type="entry name" value="Complement control module/SCR domain"/>
    <property type="match status" value="3"/>
</dbReference>
<evidence type="ECO:0000256" key="5">
    <source>
        <dbReference type="PROSITE-ProRule" id="PRU00302"/>
    </source>
</evidence>
<evidence type="ECO:0000256" key="4">
    <source>
        <dbReference type="PROSITE-ProRule" id="PRU00076"/>
    </source>
</evidence>
<keyword evidence="5" id="KW-0768">Sushi</keyword>
<dbReference type="EMBL" id="CAJNOR010011857">
    <property type="protein sequence ID" value="CAF1664159.1"/>
    <property type="molecule type" value="Genomic_DNA"/>
</dbReference>
<dbReference type="Gene3D" id="2.10.70.10">
    <property type="entry name" value="Complement Module, domain 1"/>
    <property type="match status" value="3"/>
</dbReference>
<gene>
    <name evidence="9" type="ORF">XAT740_LOCUS57449</name>
</gene>
<dbReference type="Proteomes" id="UP000663828">
    <property type="component" value="Unassembled WGS sequence"/>
</dbReference>
<evidence type="ECO:0000256" key="2">
    <source>
        <dbReference type="ARBA" id="ARBA00022737"/>
    </source>
</evidence>
<dbReference type="PROSITE" id="PS50923">
    <property type="entry name" value="SUSHI"/>
    <property type="match status" value="3"/>
</dbReference>
<feature type="domain" description="Sushi" evidence="8">
    <location>
        <begin position="385"/>
        <end position="442"/>
    </location>
</feature>
<feature type="disulfide bond" evidence="5">
    <location>
        <begin position="45"/>
        <end position="88"/>
    </location>
</feature>
<keyword evidence="2" id="KW-0677">Repeat</keyword>
<comment type="caution">
    <text evidence="4">Lacks conserved residue(s) required for the propagation of feature annotation.</text>
</comment>
<feature type="disulfide bond" evidence="4">
    <location>
        <begin position="641"/>
        <end position="651"/>
    </location>
</feature>
<dbReference type="PANTHER" id="PTHR45656:SF4">
    <property type="entry name" value="PROTEIN CBR-CLEC-78"/>
    <property type="match status" value="1"/>
</dbReference>
<dbReference type="CDD" id="cd00054">
    <property type="entry name" value="EGF_CA"/>
    <property type="match status" value="1"/>
</dbReference>
<keyword evidence="1" id="KW-0732">Signal</keyword>
<dbReference type="SMART" id="SM00181">
    <property type="entry name" value="EGF"/>
    <property type="match status" value="1"/>
</dbReference>
<dbReference type="PROSITE" id="PS01186">
    <property type="entry name" value="EGF_2"/>
    <property type="match status" value="1"/>
</dbReference>
<feature type="disulfide bond" evidence="5">
    <location>
        <begin position="413"/>
        <end position="440"/>
    </location>
</feature>
<dbReference type="Gene3D" id="2.10.25.10">
    <property type="entry name" value="Laminin"/>
    <property type="match status" value="1"/>
</dbReference>
<proteinExistence type="predicted"/>
<organism evidence="9 10">
    <name type="scientific">Adineta ricciae</name>
    <name type="common">Rotifer</name>
    <dbReference type="NCBI Taxonomy" id="249248"/>
    <lineage>
        <taxon>Eukaryota</taxon>
        <taxon>Metazoa</taxon>
        <taxon>Spiralia</taxon>
        <taxon>Gnathifera</taxon>
        <taxon>Rotifera</taxon>
        <taxon>Eurotatoria</taxon>
        <taxon>Bdelloidea</taxon>
        <taxon>Adinetida</taxon>
        <taxon>Adinetidae</taxon>
        <taxon>Adineta</taxon>
    </lineage>
</organism>
<dbReference type="PANTHER" id="PTHR45656">
    <property type="entry name" value="PROTEIN CBR-CLEC-78"/>
    <property type="match status" value="1"/>
</dbReference>
<dbReference type="Pfam" id="PF00084">
    <property type="entry name" value="Sushi"/>
    <property type="match status" value="3"/>
</dbReference>
<feature type="transmembrane region" description="Helical" evidence="6">
    <location>
        <begin position="21"/>
        <end position="39"/>
    </location>
</feature>
<evidence type="ECO:0000313" key="9">
    <source>
        <dbReference type="EMBL" id="CAF1664159.1"/>
    </source>
</evidence>
<keyword evidence="6" id="KW-1133">Transmembrane helix</keyword>
<keyword evidence="6" id="KW-0472">Membrane</keyword>
<sequence length="672" mass="76116">MHSNVFAVMWWSKAKYRSRSMIGYVFMILTVNILSTDAATRMKSCSVMQLPQHAFFFSGYCKHTSGSLCGLGCLPGYRLVSGDSYRECRSDGTWTGQQPKCEEIHCSALQNRSRVIQDCFPQQNHTKFRFGTKCRAKCNDTGYRLIGPRIRECLSIGRWTGYDQICIAGTETTPLVITSSTTTHRVTTTTAKYLDYSNYALKIQNDDTGIQLTPFNASQFTIIFWFYLENNTKAHLISFEQDNSSVLFELAIQQSRLLISHSRHNQNKSPLTTFGNVPKERWKHFAWTYSTKNQQSNLYLDGARQQSIDFRVINFDSQSKLKLFHRTFHGLITRIEIWQQIISEQQLLVSYRDCRKQTGDIFSWSQVSDQIDIDTRKLKSSSFCSGCSEPASIPGGVYRVTDYDVGSSVDYDCDYGYEMIGASRAFCMVPSEWYPLPPTCKYNPCTNECELCEKKTGVCLRQPTRLTPLVCDPPCDKDEVCIDGECTWSNVDEDKMDDQCYPSCPFGTQCVNRQCQSSLTPYCPVVCRPGQVCVDGRCGCYKGLCEFDRPCYEICEVGERCRNQSCSCGSRGKCGKGEVCQSDICMCGTRRGGCRSHESCLSGRCICKTNSCDQCNNTCKSNEICLDGKCVCKSQCRNAFCPLPCLNGGRCTGFYQCTCRQGWQGHRCERHD</sequence>
<accession>A0A816FQ32</accession>
<dbReference type="SUPFAM" id="SSF49899">
    <property type="entry name" value="Concanavalin A-like lectins/glucanases"/>
    <property type="match status" value="1"/>
</dbReference>
<comment type="caution">
    <text evidence="9">The sequence shown here is derived from an EMBL/GenBank/DDBJ whole genome shotgun (WGS) entry which is preliminary data.</text>
</comment>
<keyword evidence="3 4" id="KW-1015">Disulfide bond</keyword>
<dbReference type="InterPro" id="IPR035976">
    <property type="entry name" value="Sushi/SCR/CCP_sf"/>
</dbReference>
<dbReference type="AlphaFoldDB" id="A0A816FQ32"/>
<dbReference type="Gene3D" id="2.60.120.200">
    <property type="match status" value="1"/>
</dbReference>
<evidence type="ECO:0000256" key="6">
    <source>
        <dbReference type="SAM" id="Phobius"/>
    </source>
</evidence>